<feature type="domain" description="Sulfotransferase" evidence="2">
    <location>
        <begin position="32"/>
        <end position="63"/>
    </location>
</feature>
<keyword evidence="1" id="KW-0808">Transferase</keyword>
<organism evidence="3 4">
    <name type="scientific">Podarcis lilfordi</name>
    <name type="common">Lilford's wall lizard</name>
    <dbReference type="NCBI Taxonomy" id="74358"/>
    <lineage>
        <taxon>Eukaryota</taxon>
        <taxon>Metazoa</taxon>
        <taxon>Chordata</taxon>
        <taxon>Craniata</taxon>
        <taxon>Vertebrata</taxon>
        <taxon>Euteleostomi</taxon>
        <taxon>Lepidosauria</taxon>
        <taxon>Squamata</taxon>
        <taxon>Bifurcata</taxon>
        <taxon>Unidentata</taxon>
        <taxon>Episquamata</taxon>
        <taxon>Laterata</taxon>
        <taxon>Lacertibaenia</taxon>
        <taxon>Lacertidae</taxon>
        <taxon>Podarcis</taxon>
    </lineage>
</organism>
<dbReference type="Proteomes" id="UP001178461">
    <property type="component" value="Chromosome 8"/>
</dbReference>
<comment type="similarity">
    <text evidence="1">Belongs to the sulfotransferase 1 family.</text>
</comment>
<gene>
    <name evidence="3" type="ORF">PODLI_1B009094</name>
</gene>
<dbReference type="EC" id="2.8.2.-" evidence="1"/>
<dbReference type="EMBL" id="OX395133">
    <property type="protein sequence ID" value="CAI5781303.1"/>
    <property type="molecule type" value="Genomic_DNA"/>
</dbReference>
<dbReference type="AlphaFoldDB" id="A0AA35KPQ7"/>
<dbReference type="SUPFAM" id="SSF52540">
    <property type="entry name" value="P-loop containing nucleoside triphosphate hydrolases"/>
    <property type="match status" value="1"/>
</dbReference>
<dbReference type="GO" id="GO:0008146">
    <property type="term" value="F:sulfotransferase activity"/>
    <property type="evidence" value="ECO:0007669"/>
    <property type="project" value="InterPro"/>
</dbReference>
<evidence type="ECO:0000313" key="4">
    <source>
        <dbReference type="Proteomes" id="UP001178461"/>
    </source>
</evidence>
<evidence type="ECO:0000313" key="3">
    <source>
        <dbReference type="EMBL" id="CAI5781303.1"/>
    </source>
</evidence>
<proteinExistence type="inferred from homology"/>
<dbReference type="Gene3D" id="3.40.50.300">
    <property type="entry name" value="P-loop containing nucleotide triphosphate hydrolases"/>
    <property type="match status" value="1"/>
</dbReference>
<reference evidence="3" key="1">
    <citation type="submission" date="2022-12" db="EMBL/GenBank/DDBJ databases">
        <authorList>
            <person name="Alioto T."/>
            <person name="Alioto T."/>
            <person name="Gomez Garrido J."/>
        </authorList>
    </citation>
    <scope>NUCLEOTIDE SEQUENCE</scope>
</reference>
<dbReference type="InterPro" id="IPR027417">
    <property type="entry name" value="P-loop_NTPase"/>
</dbReference>
<accession>A0AA35KPQ7</accession>
<keyword evidence="4" id="KW-1185">Reference proteome</keyword>
<evidence type="ECO:0000256" key="1">
    <source>
        <dbReference type="RuleBase" id="RU361155"/>
    </source>
</evidence>
<evidence type="ECO:0000259" key="2">
    <source>
        <dbReference type="Pfam" id="PF00685"/>
    </source>
</evidence>
<sequence length="71" mass="8279">MALRKAFISLQSEVVPSSNKNRPFQRWHICLIIRSGISGDWKNLLTVAQSEHFDHAYRKNMCGVNMTFPWD</sequence>
<dbReference type="InterPro" id="IPR000863">
    <property type="entry name" value="Sulfotransferase_dom"/>
</dbReference>
<dbReference type="Pfam" id="PF00685">
    <property type="entry name" value="Sulfotransfer_1"/>
    <property type="match status" value="1"/>
</dbReference>
<protein>
    <recommendedName>
        <fullName evidence="1">Sulfotransferase</fullName>
        <ecNumber evidence="1">2.8.2.-</ecNumber>
    </recommendedName>
</protein>
<name>A0AA35KPQ7_9SAUR</name>